<dbReference type="NCBIfam" id="NF007113">
    <property type="entry name" value="PRK09562.1"/>
    <property type="match status" value="1"/>
</dbReference>
<dbReference type="InterPro" id="IPR048015">
    <property type="entry name" value="NTP-PPase_MazG-like_N"/>
</dbReference>
<organism evidence="2 3">
    <name type="scientific">Candidatus Aphodoplasma excrementigallinarum</name>
    <dbReference type="NCBI Taxonomy" id="2840673"/>
    <lineage>
        <taxon>Bacteria</taxon>
        <taxon>Bacillati</taxon>
        <taxon>Bacillota</taxon>
        <taxon>Clostridia</taxon>
        <taxon>Eubacteriales</taxon>
        <taxon>Candidatus Aphodoplasma</taxon>
    </lineage>
</organism>
<dbReference type="CDD" id="cd11529">
    <property type="entry name" value="NTP-PPase_MazG_Cterm"/>
    <property type="match status" value="1"/>
</dbReference>
<evidence type="ECO:0000313" key="2">
    <source>
        <dbReference type="EMBL" id="HIV02409.1"/>
    </source>
</evidence>
<evidence type="ECO:0000259" key="1">
    <source>
        <dbReference type="Pfam" id="PF03819"/>
    </source>
</evidence>
<name>A0A9D1SZK9_9FIRM</name>
<dbReference type="GO" id="GO:0046047">
    <property type="term" value="P:TTP catabolic process"/>
    <property type="evidence" value="ECO:0007669"/>
    <property type="project" value="TreeGrafter"/>
</dbReference>
<dbReference type="GO" id="GO:0046061">
    <property type="term" value="P:dATP catabolic process"/>
    <property type="evidence" value="ECO:0007669"/>
    <property type="project" value="TreeGrafter"/>
</dbReference>
<feature type="domain" description="NTP pyrophosphohydrolase MazG-like" evidence="1">
    <location>
        <begin position="30"/>
        <end position="103"/>
    </location>
</feature>
<accession>A0A9D1SZK9</accession>
<dbReference type="EC" id="3.6.1.9" evidence="2"/>
<dbReference type="GO" id="GO:0047429">
    <property type="term" value="F:nucleoside triphosphate diphosphatase activity"/>
    <property type="evidence" value="ECO:0007669"/>
    <property type="project" value="UniProtKB-EC"/>
</dbReference>
<dbReference type="InterPro" id="IPR011551">
    <property type="entry name" value="NTP_PyrPHydrolase_MazG"/>
</dbReference>
<sequence length="262" mass="29984">MQKKKYSIEDLLSILRRLRGEDGCPWDRVQTHDSIKNCMIEESYEAIDALEKGDDKMFANELGDLLFQVVFHSVLAEERGAFTFDDVVYEISRKMIDRHTHVFGADQAADEKQALETWEANKKKEKRLHSQTEAMRDVVAALPALMRAQKVQKKAADVGFDWNDIHGAMDKVREEVDELSEAIGQNDAAHMEEELGDLLFAAVNVARFLHVSSEEALRHATDKFIDRFDTVEQLAQQSGKILSKMTLEELESLWQQAKTEKK</sequence>
<protein>
    <submittedName>
        <fullName evidence="2">Nucleoside triphosphate pyrophosphohydrolase</fullName>
        <ecNumber evidence="2">3.6.1.9</ecNumber>
    </submittedName>
</protein>
<dbReference type="InterPro" id="IPR004518">
    <property type="entry name" value="MazG-like_dom"/>
</dbReference>
<reference evidence="2" key="1">
    <citation type="submission" date="2020-10" db="EMBL/GenBank/DDBJ databases">
        <authorList>
            <person name="Gilroy R."/>
        </authorList>
    </citation>
    <scope>NUCLEOTIDE SEQUENCE</scope>
    <source>
        <strain evidence="2">4920</strain>
    </source>
</reference>
<dbReference type="PANTHER" id="PTHR30522:SF0">
    <property type="entry name" value="NUCLEOSIDE TRIPHOSPHATE PYROPHOSPHOHYDROLASE"/>
    <property type="match status" value="1"/>
</dbReference>
<evidence type="ECO:0000313" key="3">
    <source>
        <dbReference type="Proteomes" id="UP000886743"/>
    </source>
</evidence>
<dbReference type="GO" id="GO:0006203">
    <property type="term" value="P:dGTP catabolic process"/>
    <property type="evidence" value="ECO:0007669"/>
    <property type="project" value="TreeGrafter"/>
</dbReference>
<dbReference type="GO" id="GO:0006950">
    <property type="term" value="P:response to stress"/>
    <property type="evidence" value="ECO:0007669"/>
    <property type="project" value="UniProtKB-ARBA"/>
</dbReference>
<dbReference type="NCBIfam" id="TIGR00444">
    <property type="entry name" value="mazG"/>
    <property type="match status" value="1"/>
</dbReference>
<dbReference type="InterPro" id="IPR048011">
    <property type="entry name" value="NTP-PPase_MazG-like_C"/>
</dbReference>
<dbReference type="GO" id="GO:0046052">
    <property type="term" value="P:UTP catabolic process"/>
    <property type="evidence" value="ECO:0007669"/>
    <property type="project" value="TreeGrafter"/>
</dbReference>
<dbReference type="Proteomes" id="UP000886743">
    <property type="component" value="Unassembled WGS sequence"/>
</dbReference>
<dbReference type="GO" id="GO:0046076">
    <property type="term" value="P:dTTP catabolic process"/>
    <property type="evidence" value="ECO:0007669"/>
    <property type="project" value="TreeGrafter"/>
</dbReference>
<dbReference type="AlphaFoldDB" id="A0A9D1SZK9"/>
<keyword evidence="2" id="KW-0378">Hydrolase</keyword>
<dbReference type="CDD" id="cd11528">
    <property type="entry name" value="NTP-PPase_MazG_Nterm"/>
    <property type="match status" value="1"/>
</dbReference>
<dbReference type="Pfam" id="PF03819">
    <property type="entry name" value="MazG"/>
    <property type="match status" value="2"/>
</dbReference>
<dbReference type="EMBL" id="DVOF01000070">
    <property type="protein sequence ID" value="HIV02409.1"/>
    <property type="molecule type" value="Genomic_DNA"/>
</dbReference>
<dbReference type="GO" id="GO:0046081">
    <property type="term" value="P:dUTP catabolic process"/>
    <property type="evidence" value="ECO:0007669"/>
    <property type="project" value="TreeGrafter"/>
</dbReference>
<reference evidence="2" key="2">
    <citation type="journal article" date="2021" name="PeerJ">
        <title>Extensive microbial diversity within the chicken gut microbiome revealed by metagenomics and culture.</title>
        <authorList>
            <person name="Gilroy R."/>
            <person name="Ravi A."/>
            <person name="Getino M."/>
            <person name="Pursley I."/>
            <person name="Horton D.L."/>
            <person name="Alikhan N.F."/>
            <person name="Baker D."/>
            <person name="Gharbi K."/>
            <person name="Hall N."/>
            <person name="Watson M."/>
            <person name="Adriaenssens E.M."/>
            <person name="Foster-Nyarko E."/>
            <person name="Jarju S."/>
            <person name="Secka A."/>
            <person name="Antonio M."/>
            <person name="Oren A."/>
            <person name="Chaudhuri R.R."/>
            <person name="La Ragione R."/>
            <person name="Hildebrand F."/>
            <person name="Pallen M.J."/>
        </authorList>
    </citation>
    <scope>NUCLEOTIDE SEQUENCE</scope>
    <source>
        <strain evidence="2">4920</strain>
    </source>
</reference>
<dbReference type="PANTHER" id="PTHR30522">
    <property type="entry name" value="NUCLEOSIDE TRIPHOSPHATE PYROPHOSPHOHYDROLASE"/>
    <property type="match status" value="1"/>
</dbReference>
<dbReference type="SUPFAM" id="SSF101386">
    <property type="entry name" value="all-alpha NTP pyrophosphatases"/>
    <property type="match status" value="2"/>
</dbReference>
<dbReference type="FunFam" id="1.10.287.1080:FF:000001">
    <property type="entry name" value="Nucleoside triphosphate pyrophosphohydrolase"/>
    <property type="match status" value="1"/>
</dbReference>
<comment type="caution">
    <text evidence="2">The sequence shown here is derived from an EMBL/GenBank/DDBJ whole genome shotgun (WGS) entry which is preliminary data.</text>
</comment>
<dbReference type="Gene3D" id="1.10.287.1080">
    <property type="entry name" value="MazG-like"/>
    <property type="match status" value="2"/>
</dbReference>
<feature type="domain" description="NTP pyrophosphohydrolase MazG-like" evidence="1">
    <location>
        <begin position="169"/>
        <end position="229"/>
    </location>
</feature>
<proteinExistence type="predicted"/>
<gene>
    <name evidence="2" type="primary">mazG</name>
    <name evidence="2" type="ORF">IAC74_02450</name>
</gene>
<dbReference type="FunFam" id="1.10.287.1080:FF:000003">
    <property type="entry name" value="Nucleoside triphosphate pyrophosphohydrolase"/>
    <property type="match status" value="1"/>
</dbReference>